<evidence type="ECO:0000313" key="1">
    <source>
        <dbReference type="EMBL" id="KGR79179.1"/>
    </source>
</evidence>
<dbReference type="SUPFAM" id="SSF56801">
    <property type="entry name" value="Acetyl-CoA synthetase-like"/>
    <property type="match status" value="1"/>
</dbReference>
<gene>
    <name evidence="1" type="ORF">CD29_07465</name>
</gene>
<comment type="caution">
    <text evidence="1">The sequence shown here is derived from an EMBL/GenBank/DDBJ whole genome shotgun (WGS) entry which is preliminary data.</text>
</comment>
<dbReference type="Proteomes" id="UP000030416">
    <property type="component" value="Unassembled WGS sequence"/>
</dbReference>
<name>A0A0A3I374_9BACL</name>
<dbReference type="InterPro" id="IPR042099">
    <property type="entry name" value="ANL_N_sf"/>
</dbReference>
<dbReference type="OrthoDB" id="580775at2"/>
<dbReference type="PANTHER" id="PTHR36932:SF1">
    <property type="entry name" value="CAPSULAR POLYSACCHARIDE BIOSYNTHESIS PROTEIN"/>
    <property type="match status" value="1"/>
</dbReference>
<organism evidence="1 2">
    <name type="scientific">Ureibacillus manganicus DSM 26584</name>
    <dbReference type="NCBI Taxonomy" id="1384049"/>
    <lineage>
        <taxon>Bacteria</taxon>
        <taxon>Bacillati</taxon>
        <taxon>Bacillota</taxon>
        <taxon>Bacilli</taxon>
        <taxon>Bacillales</taxon>
        <taxon>Caryophanaceae</taxon>
        <taxon>Ureibacillus</taxon>
    </lineage>
</organism>
<proteinExistence type="predicted"/>
<dbReference type="STRING" id="1384049.CD29_07465"/>
<evidence type="ECO:0008006" key="3">
    <source>
        <dbReference type="Google" id="ProtNLM"/>
    </source>
</evidence>
<dbReference type="RefSeq" id="WP_036184730.1">
    <property type="nucleotide sequence ID" value="NZ_AVDA01000007.1"/>
</dbReference>
<evidence type="ECO:0000313" key="2">
    <source>
        <dbReference type="Proteomes" id="UP000030416"/>
    </source>
</evidence>
<protein>
    <recommendedName>
        <fullName evidence="3">AMP-dependent synthetase/ligase domain-containing protein</fullName>
    </recommendedName>
</protein>
<accession>A0A0A3I374</accession>
<dbReference type="AlphaFoldDB" id="A0A0A3I374"/>
<dbReference type="PANTHER" id="PTHR36932">
    <property type="entry name" value="CAPSULAR POLYSACCHARIDE BIOSYNTHESIS PROTEIN"/>
    <property type="match status" value="1"/>
</dbReference>
<keyword evidence="2" id="KW-1185">Reference proteome</keyword>
<reference evidence="1 2" key="1">
    <citation type="submission" date="2014-02" db="EMBL/GenBank/DDBJ databases">
        <title>Draft genome sequence of Lysinibacillus manganicus DSM 26584T.</title>
        <authorList>
            <person name="Zhang F."/>
            <person name="Wang G."/>
            <person name="Zhang L."/>
        </authorList>
    </citation>
    <scope>NUCLEOTIDE SEQUENCE [LARGE SCALE GENOMIC DNA]</scope>
    <source>
        <strain evidence="1 2">DSM 26584</strain>
    </source>
</reference>
<dbReference type="Gene3D" id="3.40.50.12780">
    <property type="entry name" value="N-terminal domain of ligase-like"/>
    <property type="match status" value="1"/>
</dbReference>
<dbReference type="InterPro" id="IPR053158">
    <property type="entry name" value="CapK_Type1_Caps_Biosynth"/>
</dbReference>
<dbReference type="eggNOG" id="COG1541">
    <property type="taxonomic scope" value="Bacteria"/>
</dbReference>
<sequence>MNLRKIGYNIISKIKSSPVKEFIREFYFSDEEKDTLASKRLELILSVAKNNTKFYSEYNTFEEFPIISKATLRERYEDFLSNKLDKKEAVITTTSGSTGQPMTFYLSKNKKYRQNAEVIFYNNWANIDVGDYHAFVRVTNLKSKLKLFLQNEVLMNPKHLSDEWLEEQVNILNKKRVTGIIGYPSSISAIAQKANEINFNKQNFHLKGIVCTGESLKEKDAEIMEKVFGVKPISRYSTEEFGVLATSCPRCGRFHVNDTGYIVEILRLEDNMPVEVGESGRVVVTDLFSDNLPLIRFDTGDIAIYGGKSNCSFYPTGIVLESIVGRQIDTIYDIHGKAVSAFAINGSLRNFHTIKQFQFIQDSLSENTLLLVVNNEFDNRDKHIITNRFIEILGEEPKIKIVDEITALKSGKRPYIISNYKKKSTHQSQILQ</sequence>
<dbReference type="EMBL" id="JPVN01000007">
    <property type="protein sequence ID" value="KGR79179.1"/>
    <property type="molecule type" value="Genomic_DNA"/>
</dbReference>